<dbReference type="Gene3D" id="2.170.300.10">
    <property type="entry name" value="Tie2 ligand-binding domain superfamily"/>
    <property type="match status" value="1"/>
</dbReference>
<dbReference type="PANTHER" id="PTHR45713">
    <property type="entry name" value="FTP DOMAIN-CONTAINING PROTEIN"/>
    <property type="match status" value="1"/>
</dbReference>
<dbReference type="PANTHER" id="PTHR45713:SF6">
    <property type="entry name" value="F5_8 TYPE C DOMAIN-CONTAINING PROTEIN"/>
    <property type="match status" value="1"/>
</dbReference>
<comment type="caution">
    <text evidence="2">The sequence shown here is derived from an EMBL/GenBank/DDBJ whole genome shotgun (WGS) entry which is preliminary data.</text>
</comment>
<dbReference type="SUPFAM" id="SSF49785">
    <property type="entry name" value="Galactose-binding domain-like"/>
    <property type="match status" value="1"/>
</dbReference>
<feature type="region of interest" description="Disordered" evidence="1">
    <location>
        <begin position="1"/>
        <end position="31"/>
    </location>
</feature>
<keyword evidence="3" id="KW-1185">Reference proteome</keyword>
<name>A0A8S3RLQ6_MYTED</name>
<dbReference type="EMBL" id="CAJPWZ010001229">
    <property type="protein sequence ID" value="CAG2210367.1"/>
    <property type="molecule type" value="Genomic_DNA"/>
</dbReference>
<dbReference type="Pfam" id="PF22633">
    <property type="entry name" value="F5_F8_type_C_2"/>
    <property type="match status" value="1"/>
</dbReference>
<evidence type="ECO:0000313" key="2">
    <source>
        <dbReference type="EMBL" id="CAG2210367.1"/>
    </source>
</evidence>
<proteinExistence type="predicted"/>
<accession>A0A8S3RLQ6</accession>
<protein>
    <submittedName>
        <fullName evidence="2">Uncharacterized protein</fullName>
    </submittedName>
</protein>
<dbReference type="AlphaFoldDB" id="A0A8S3RLQ6"/>
<dbReference type="InterPro" id="IPR051941">
    <property type="entry name" value="BG_Antigen-Binding_Lectin"/>
</dbReference>
<reference evidence="2" key="1">
    <citation type="submission" date="2021-03" db="EMBL/GenBank/DDBJ databases">
        <authorList>
            <person name="Bekaert M."/>
        </authorList>
    </citation>
    <scope>NUCLEOTIDE SEQUENCE</scope>
</reference>
<dbReference type="OrthoDB" id="6156466at2759"/>
<evidence type="ECO:0000256" key="1">
    <source>
        <dbReference type="SAM" id="MobiDB-lite"/>
    </source>
</evidence>
<dbReference type="Gene3D" id="2.60.120.260">
    <property type="entry name" value="Galactose-binding domain-like"/>
    <property type="match status" value="1"/>
</dbReference>
<sequence>MQDTSMLGSNRSSINPRSKKQQPNKTQQKPQAGCPVGTFGYLCSYTCHCAFDTPCDADTGACFDECAPRFTGKPYCQLENIAKGKLTYQETSITDNSALAVDGNRNQTGADNSCSWSVNFRYPFRTLWRVDLQDVYSVNKVKVFFRNDSNVSSSRRTGARVYVTSTEEFHLEPVCYTSHMKVHNLTTTKGLIIDKSVRLSCKRCILRVVIKVYVYHVKRCILRVVIKVYVYHVNAASLE</sequence>
<dbReference type="Proteomes" id="UP000683360">
    <property type="component" value="Unassembled WGS sequence"/>
</dbReference>
<evidence type="ECO:0000313" key="3">
    <source>
        <dbReference type="Proteomes" id="UP000683360"/>
    </source>
</evidence>
<gene>
    <name evidence="2" type="ORF">MEDL_24428</name>
</gene>
<dbReference type="InterPro" id="IPR008979">
    <property type="entry name" value="Galactose-bd-like_sf"/>
</dbReference>
<organism evidence="2 3">
    <name type="scientific">Mytilus edulis</name>
    <name type="common">Blue mussel</name>
    <dbReference type="NCBI Taxonomy" id="6550"/>
    <lineage>
        <taxon>Eukaryota</taxon>
        <taxon>Metazoa</taxon>
        <taxon>Spiralia</taxon>
        <taxon>Lophotrochozoa</taxon>
        <taxon>Mollusca</taxon>
        <taxon>Bivalvia</taxon>
        <taxon>Autobranchia</taxon>
        <taxon>Pteriomorphia</taxon>
        <taxon>Mytilida</taxon>
        <taxon>Mytiloidea</taxon>
        <taxon>Mytilidae</taxon>
        <taxon>Mytilinae</taxon>
        <taxon>Mytilus</taxon>
    </lineage>
</organism>
<feature type="compositionally biased region" description="Polar residues" evidence="1">
    <location>
        <begin position="1"/>
        <end position="16"/>
    </location>
</feature>